<evidence type="ECO:0000313" key="6">
    <source>
        <dbReference type="Proteomes" id="UP000294847"/>
    </source>
</evidence>
<dbReference type="InterPro" id="IPR050327">
    <property type="entry name" value="Proton-linked_MCT"/>
</dbReference>
<protein>
    <submittedName>
        <fullName evidence="5">Uncharacterized protein</fullName>
    </submittedName>
</protein>
<feature type="region of interest" description="Disordered" evidence="3">
    <location>
        <begin position="1"/>
        <end position="39"/>
    </location>
</feature>
<evidence type="ECO:0000256" key="1">
    <source>
        <dbReference type="ARBA" id="ARBA00004141"/>
    </source>
</evidence>
<dbReference type="InterPro" id="IPR036259">
    <property type="entry name" value="MFS_trans_sf"/>
</dbReference>
<feature type="transmembrane region" description="Helical" evidence="4">
    <location>
        <begin position="246"/>
        <end position="267"/>
    </location>
</feature>
<dbReference type="GO" id="GO:0022857">
    <property type="term" value="F:transmembrane transporter activity"/>
    <property type="evidence" value="ECO:0007669"/>
    <property type="project" value="InterPro"/>
</dbReference>
<evidence type="ECO:0000256" key="2">
    <source>
        <dbReference type="ARBA" id="ARBA00006727"/>
    </source>
</evidence>
<gene>
    <name evidence="5" type="ORF">PoMZ_02768</name>
</gene>
<dbReference type="PANTHER" id="PTHR11360:SF130">
    <property type="entry name" value="MAJOR FACILITATOR SUPERFAMILY (MFS) PROFILE DOMAIN-CONTAINING PROTEIN-RELATED"/>
    <property type="match status" value="1"/>
</dbReference>
<evidence type="ECO:0000256" key="4">
    <source>
        <dbReference type="SAM" id="Phobius"/>
    </source>
</evidence>
<dbReference type="Pfam" id="PF07690">
    <property type="entry name" value="MFS_1"/>
    <property type="match status" value="1"/>
</dbReference>
<feature type="transmembrane region" description="Helical" evidence="4">
    <location>
        <begin position="376"/>
        <end position="396"/>
    </location>
</feature>
<organism evidence="5 6">
    <name type="scientific">Pyricularia oryzae</name>
    <name type="common">Rice blast fungus</name>
    <name type="synonym">Magnaporthe oryzae</name>
    <dbReference type="NCBI Taxonomy" id="318829"/>
    <lineage>
        <taxon>Eukaryota</taxon>
        <taxon>Fungi</taxon>
        <taxon>Dikarya</taxon>
        <taxon>Ascomycota</taxon>
        <taxon>Pezizomycotina</taxon>
        <taxon>Sordariomycetes</taxon>
        <taxon>Sordariomycetidae</taxon>
        <taxon>Magnaporthales</taxon>
        <taxon>Pyriculariaceae</taxon>
        <taxon>Pyricularia</taxon>
    </lineage>
</organism>
<feature type="transmembrane region" description="Helical" evidence="4">
    <location>
        <begin position="408"/>
        <end position="427"/>
    </location>
</feature>
<evidence type="ECO:0000256" key="3">
    <source>
        <dbReference type="SAM" id="MobiDB-lite"/>
    </source>
</evidence>
<sequence>MKELPSESAPQGHSDSQDVKDLNPIVQSTTRTSQKTLPPPDGGTRAWLICFAAHIMTANTWGIINSFGIFQAYYADGLGLPPSQISWIGSMQFILTTFLGVFSGRLADAGYFRLILAIGTSLVFLGLLGTSFGSEYWHFMLSQGVIVGFGTGLIACPIMSVTSTYFTSRKAMALGIMGLGNVTGGLVYPAMARQLIPSIGFAWALRTMAFVQLASSIPVNFIMRARLKTRIEGPFIDLSALKDVDFTLYATGMMLAQAGNYVGIYYMAQFSRTQITSPLSYPDSLNLLLIFAGVSFVGRILPVLLGDRLGPLNLMIPMIFCTGVVIIGWMGVTTSAGVYGWTTVFGVCSGAILSLHPPATLSLSRDLRKSGARIGLTLTINSASIMIGPPVAGAIIARMGGRYQGAQGYAGCLLMMGFALVSCAKLARKRINGEKWLDKV</sequence>
<comment type="subcellular location">
    <subcellularLocation>
        <location evidence="1">Membrane</location>
        <topology evidence="1">Multi-pass membrane protein</topology>
    </subcellularLocation>
</comment>
<dbReference type="EMBL" id="CP034206">
    <property type="protein sequence ID" value="QBZ57833.1"/>
    <property type="molecule type" value="Genomic_DNA"/>
</dbReference>
<reference evidence="5 6" key="1">
    <citation type="journal article" date="2019" name="Mol. Biol. Evol.">
        <title>Blast fungal genomes show frequent chromosomal changes, gene gains and losses, and effector gene turnover.</title>
        <authorList>
            <person name="Gomez Luciano L.B."/>
            <person name="Jason Tsai I."/>
            <person name="Chuma I."/>
            <person name="Tosa Y."/>
            <person name="Chen Y.H."/>
            <person name="Li J.Y."/>
            <person name="Li M.Y."/>
            <person name="Jade Lu M.Y."/>
            <person name="Nakayashiki H."/>
            <person name="Li W.H."/>
        </authorList>
    </citation>
    <scope>NUCLEOTIDE SEQUENCE [LARGE SCALE GENOMIC DNA]</scope>
    <source>
        <strain evidence="5">MZ5-1-6</strain>
    </source>
</reference>
<dbReference type="Proteomes" id="UP000294847">
    <property type="component" value="Chromosome 3"/>
</dbReference>
<feature type="transmembrane region" description="Helical" evidence="4">
    <location>
        <begin position="312"/>
        <end position="332"/>
    </location>
</feature>
<feature type="transmembrane region" description="Helical" evidence="4">
    <location>
        <begin position="46"/>
        <end position="64"/>
    </location>
</feature>
<dbReference type="PANTHER" id="PTHR11360">
    <property type="entry name" value="MONOCARBOXYLATE TRANSPORTER"/>
    <property type="match status" value="1"/>
</dbReference>
<comment type="similarity">
    <text evidence="2">Belongs to the major facilitator superfamily. Monocarboxylate porter (TC 2.A.1.13) family.</text>
</comment>
<dbReference type="Gene3D" id="1.20.1250.20">
    <property type="entry name" value="MFS general substrate transporter like domains"/>
    <property type="match status" value="1"/>
</dbReference>
<name>A0A4P7N640_PYROR</name>
<dbReference type="AlphaFoldDB" id="A0A4P7N640"/>
<proteinExistence type="inferred from homology"/>
<feature type="transmembrane region" description="Helical" evidence="4">
    <location>
        <begin position="139"/>
        <end position="159"/>
    </location>
</feature>
<feature type="transmembrane region" description="Helical" evidence="4">
    <location>
        <begin position="114"/>
        <end position="133"/>
    </location>
</feature>
<feature type="compositionally biased region" description="Polar residues" evidence="3">
    <location>
        <begin position="25"/>
        <end position="36"/>
    </location>
</feature>
<keyword evidence="4" id="KW-1133">Transmembrane helix</keyword>
<feature type="transmembrane region" description="Helical" evidence="4">
    <location>
        <begin position="171"/>
        <end position="191"/>
    </location>
</feature>
<keyword evidence="4" id="KW-0812">Transmembrane</keyword>
<evidence type="ECO:0000313" key="5">
    <source>
        <dbReference type="EMBL" id="QBZ57833.1"/>
    </source>
</evidence>
<dbReference type="InterPro" id="IPR011701">
    <property type="entry name" value="MFS"/>
</dbReference>
<keyword evidence="4" id="KW-0472">Membrane</keyword>
<feature type="transmembrane region" description="Helical" evidence="4">
    <location>
        <begin position="203"/>
        <end position="225"/>
    </location>
</feature>
<dbReference type="GO" id="GO:0016020">
    <property type="term" value="C:membrane"/>
    <property type="evidence" value="ECO:0007669"/>
    <property type="project" value="UniProtKB-SubCell"/>
</dbReference>
<feature type="transmembrane region" description="Helical" evidence="4">
    <location>
        <begin position="338"/>
        <end position="355"/>
    </location>
</feature>
<feature type="transmembrane region" description="Helical" evidence="4">
    <location>
        <begin position="84"/>
        <end position="102"/>
    </location>
</feature>
<accession>A0A4P7N640</accession>
<feature type="transmembrane region" description="Helical" evidence="4">
    <location>
        <begin position="287"/>
        <end position="305"/>
    </location>
</feature>
<dbReference type="SUPFAM" id="SSF103473">
    <property type="entry name" value="MFS general substrate transporter"/>
    <property type="match status" value="1"/>
</dbReference>